<dbReference type="Ensembl" id="ENSCSAVT00000015637.1">
    <property type="protein sequence ID" value="ENSCSAVP00000015459.1"/>
    <property type="gene ID" value="ENSCSAVG00000009077.1"/>
</dbReference>
<dbReference type="HOGENOM" id="CLU_001570_22_1_1"/>
<dbReference type="InterPro" id="IPR001128">
    <property type="entry name" value="Cyt_P450"/>
</dbReference>
<keyword evidence="7" id="KW-1185">Reference proteome</keyword>
<dbReference type="GeneTree" id="ENSGT00940000160689"/>
<keyword evidence="3" id="KW-0479">Metal-binding</keyword>
<proteinExistence type="inferred from homology"/>
<dbReference type="GO" id="GO:0005506">
    <property type="term" value="F:iron ion binding"/>
    <property type="evidence" value="ECO:0007669"/>
    <property type="project" value="InterPro"/>
</dbReference>
<dbReference type="GO" id="GO:0006082">
    <property type="term" value="P:organic acid metabolic process"/>
    <property type="evidence" value="ECO:0007669"/>
    <property type="project" value="TreeGrafter"/>
</dbReference>
<comment type="cofactor">
    <cofactor evidence="1">
        <name>heme</name>
        <dbReference type="ChEBI" id="CHEBI:30413"/>
    </cofactor>
</comment>
<evidence type="ECO:0000256" key="5">
    <source>
        <dbReference type="SAM" id="Phobius"/>
    </source>
</evidence>
<dbReference type="GO" id="GO:0020037">
    <property type="term" value="F:heme binding"/>
    <property type="evidence" value="ECO:0007669"/>
    <property type="project" value="InterPro"/>
</dbReference>
<dbReference type="Gene3D" id="1.10.630.10">
    <property type="entry name" value="Cytochrome P450"/>
    <property type="match status" value="1"/>
</dbReference>
<evidence type="ECO:0000256" key="1">
    <source>
        <dbReference type="ARBA" id="ARBA00001971"/>
    </source>
</evidence>
<dbReference type="Pfam" id="PF00067">
    <property type="entry name" value="p450"/>
    <property type="match status" value="1"/>
</dbReference>
<dbReference type="GO" id="GO:0005737">
    <property type="term" value="C:cytoplasm"/>
    <property type="evidence" value="ECO:0007669"/>
    <property type="project" value="TreeGrafter"/>
</dbReference>
<evidence type="ECO:0000256" key="4">
    <source>
        <dbReference type="ARBA" id="ARBA00023004"/>
    </source>
</evidence>
<feature type="transmembrane region" description="Helical" evidence="5">
    <location>
        <begin position="12"/>
        <end position="31"/>
    </location>
</feature>
<keyword evidence="5" id="KW-1133">Transmembrane helix</keyword>
<dbReference type="SUPFAM" id="SSF48264">
    <property type="entry name" value="Cytochrome P450"/>
    <property type="match status" value="1"/>
</dbReference>
<keyword evidence="5" id="KW-0472">Membrane</keyword>
<reference evidence="6" key="2">
    <citation type="submission" date="2025-08" db="UniProtKB">
        <authorList>
            <consortium name="Ensembl"/>
        </authorList>
    </citation>
    <scope>IDENTIFICATION</scope>
</reference>
<dbReference type="GO" id="GO:0016712">
    <property type="term" value="F:oxidoreductase activity, acting on paired donors, with incorporation or reduction of molecular oxygen, reduced flavin or flavoprotein as one donor, and incorporation of one atom of oxygen"/>
    <property type="evidence" value="ECO:0007669"/>
    <property type="project" value="TreeGrafter"/>
</dbReference>
<protein>
    <submittedName>
        <fullName evidence="6">Uncharacterized protein</fullName>
    </submittedName>
</protein>
<reference evidence="7" key="1">
    <citation type="submission" date="2003-08" db="EMBL/GenBank/DDBJ databases">
        <authorList>
            <person name="Birren B."/>
            <person name="Nusbaum C."/>
            <person name="Abebe A."/>
            <person name="Abouelleil A."/>
            <person name="Adekoya E."/>
            <person name="Ait-zahra M."/>
            <person name="Allen N."/>
            <person name="Allen T."/>
            <person name="An P."/>
            <person name="Anderson M."/>
            <person name="Anderson S."/>
            <person name="Arachchi H."/>
            <person name="Armbruster J."/>
            <person name="Bachantsang P."/>
            <person name="Baldwin J."/>
            <person name="Barry A."/>
            <person name="Bayul T."/>
            <person name="Blitshsteyn B."/>
            <person name="Bloom T."/>
            <person name="Blye J."/>
            <person name="Boguslavskiy L."/>
            <person name="Borowsky M."/>
            <person name="Boukhgalter B."/>
            <person name="Brunache A."/>
            <person name="Butler J."/>
            <person name="Calixte N."/>
            <person name="Calvo S."/>
            <person name="Camarata J."/>
            <person name="Campo K."/>
            <person name="Chang J."/>
            <person name="Cheshatsang Y."/>
            <person name="Citroen M."/>
            <person name="Collymore A."/>
            <person name="Considine T."/>
            <person name="Cook A."/>
            <person name="Cooke P."/>
            <person name="Corum B."/>
            <person name="Cuomo C."/>
            <person name="David R."/>
            <person name="Dawoe T."/>
            <person name="Degray S."/>
            <person name="Dodge S."/>
            <person name="Dooley K."/>
            <person name="Dorje P."/>
            <person name="Dorjee K."/>
            <person name="Dorris L."/>
            <person name="Duffey N."/>
            <person name="Dupes A."/>
            <person name="Elkins T."/>
            <person name="Engels R."/>
            <person name="Erickson J."/>
            <person name="Farina A."/>
            <person name="Faro S."/>
            <person name="Ferreira P."/>
            <person name="Fischer H."/>
            <person name="Fitzgerald M."/>
            <person name="Foley K."/>
            <person name="Gage D."/>
            <person name="Galagan J."/>
            <person name="Gearin G."/>
            <person name="Gnerre S."/>
            <person name="Gnirke A."/>
            <person name="Goyette A."/>
            <person name="Graham J."/>
            <person name="Grandbois E."/>
            <person name="Gyaltsen K."/>
            <person name="Hafez N."/>
            <person name="Hagopian D."/>
            <person name="Hagos B."/>
            <person name="Hall J."/>
            <person name="Hatcher B."/>
            <person name="Heller A."/>
            <person name="Higgins H."/>
            <person name="Honan T."/>
            <person name="Horn A."/>
            <person name="Houde N."/>
            <person name="Hughes L."/>
            <person name="Hulme W."/>
            <person name="Husby E."/>
            <person name="Iliev I."/>
            <person name="Jaffe D."/>
            <person name="Jones C."/>
            <person name="Kamal M."/>
            <person name="Kamat A."/>
            <person name="Kamvysselis M."/>
            <person name="Karlsson E."/>
            <person name="Kells C."/>
            <person name="Kieu A."/>
            <person name="Kisner P."/>
            <person name="Kodira C."/>
            <person name="Kulbokas E."/>
            <person name="Labutti K."/>
            <person name="Lama D."/>
            <person name="Landers T."/>
            <person name="Leger J."/>
            <person name="Levine S."/>
            <person name="Lewis D."/>
            <person name="Lewis T."/>
            <person name="Lindblad-toh K."/>
            <person name="Liu X."/>
            <person name="Lokyitsang T."/>
            <person name="Lokyitsang Y."/>
            <person name="Lucien O."/>
            <person name="Lui A."/>
            <person name="Ma L.J."/>
            <person name="Mabbitt R."/>
            <person name="Macdonald J."/>
            <person name="Maclean C."/>
            <person name="Major J."/>
            <person name="Manning J."/>
            <person name="Marabella R."/>
            <person name="Maru K."/>
            <person name="Matthews C."/>
            <person name="Mauceli E."/>
            <person name="Mccarthy M."/>
            <person name="Mcdonough S."/>
            <person name="Mcghee T."/>
            <person name="Meldrim J."/>
            <person name="Meneus L."/>
            <person name="Mesirov J."/>
            <person name="Mihalev A."/>
            <person name="Mihova T."/>
            <person name="Mikkelsen T."/>
            <person name="Mlenga V."/>
            <person name="Moru K."/>
            <person name="Mozes J."/>
            <person name="Mulrain L."/>
            <person name="Munson G."/>
            <person name="Naylor J."/>
            <person name="Newes C."/>
            <person name="Nguyen C."/>
            <person name="Nguyen N."/>
            <person name="Nguyen T."/>
            <person name="Nicol R."/>
            <person name="Nielsen C."/>
            <person name="Nizzari M."/>
            <person name="Norbu C."/>
            <person name="Norbu N."/>
            <person name="O'donnell P."/>
            <person name="Okoawo O."/>
            <person name="O'leary S."/>
            <person name="Omotosho B."/>
            <person name="O'neill K."/>
            <person name="Osman S."/>
            <person name="Parker S."/>
            <person name="Perrin D."/>
            <person name="Phunkhang P."/>
            <person name="Piqani B."/>
            <person name="Purcell S."/>
            <person name="Rachupka T."/>
            <person name="Ramasamy U."/>
            <person name="Rameau R."/>
            <person name="Ray V."/>
            <person name="Raymond C."/>
            <person name="Retta R."/>
            <person name="Richardson S."/>
            <person name="Rise C."/>
            <person name="Rodriguez J."/>
            <person name="Rogers J."/>
            <person name="Rogov P."/>
            <person name="Rutman M."/>
            <person name="Schupbach R."/>
            <person name="Seaman C."/>
            <person name="Settipalli S."/>
            <person name="Sharpe T."/>
            <person name="Sheridan J."/>
            <person name="Sherpa N."/>
            <person name="Shi J."/>
            <person name="Smirnov S."/>
            <person name="Smith C."/>
            <person name="Sougnez C."/>
            <person name="Spencer B."/>
            <person name="Stalker J."/>
            <person name="Stange-thomann N."/>
            <person name="Stavropoulos S."/>
            <person name="Stetson K."/>
            <person name="Stone C."/>
            <person name="Stone S."/>
            <person name="Stubbs M."/>
            <person name="Talamas J."/>
            <person name="Tchuinga P."/>
            <person name="Tenzing P."/>
            <person name="Tesfaye S."/>
            <person name="Theodore J."/>
            <person name="Thoulutsang Y."/>
            <person name="Topham K."/>
            <person name="Towey S."/>
            <person name="Tsamla T."/>
            <person name="Tsomo N."/>
            <person name="Vallee D."/>
            <person name="Vassiliev H."/>
            <person name="Venkataraman V."/>
            <person name="Vinson J."/>
            <person name="Vo A."/>
            <person name="Wade C."/>
            <person name="Wang S."/>
            <person name="Wangchuk T."/>
            <person name="Wangdi T."/>
            <person name="Whittaker C."/>
            <person name="Wilkinson J."/>
            <person name="Wu Y."/>
            <person name="Wyman D."/>
            <person name="Yadav S."/>
            <person name="Yang S."/>
            <person name="Yang X."/>
            <person name="Yeager S."/>
            <person name="Yee E."/>
            <person name="Young G."/>
            <person name="Zainoun J."/>
            <person name="Zembeck L."/>
            <person name="Zimmer A."/>
            <person name="Zody M."/>
            <person name="Lander E."/>
        </authorList>
    </citation>
    <scope>NUCLEOTIDE SEQUENCE [LARGE SCALE GENOMIC DNA]</scope>
</reference>
<keyword evidence="5" id="KW-0812">Transmembrane</keyword>
<organism evidence="6 7">
    <name type="scientific">Ciona savignyi</name>
    <name type="common">Pacific transparent sea squirt</name>
    <dbReference type="NCBI Taxonomy" id="51511"/>
    <lineage>
        <taxon>Eukaryota</taxon>
        <taxon>Metazoa</taxon>
        <taxon>Chordata</taxon>
        <taxon>Tunicata</taxon>
        <taxon>Ascidiacea</taxon>
        <taxon>Phlebobranchia</taxon>
        <taxon>Cionidae</taxon>
        <taxon>Ciona</taxon>
    </lineage>
</organism>
<evidence type="ECO:0000256" key="2">
    <source>
        <dbReference type="ARBA" id="ARBA00010617"/>
    </source>
</evidence>
<dbReference type="AlphaFoldDB" id="H2ZCZ3"/>
<comment type="similarity">
    <text evidence="2">Belongs to the cytochrome P450 family.</text>
</comment>
<evidence type="ECO:0000313" key="6">
    <source>
        <dbReference type="Ensembl" id="ENSCSAVP00000015459.1"/>
    </source>
</evidence>
<dbReference type="Proteomes" id="UP000007875">
    <property type="component" value="Unassembled WGS sequence"/>
</dbReference>
<dbReference type="PANTHER" id="PTHR24300">
    <property type="entry name" value="CYTOCHROME P450 508A4-RELATED"/>
    <property type="match status" value="1"/>
</dbReference>
<dbReference type="GO" id="GO:0006805">
    <property type="term" value="P:xenobiotic metabolic process"/>
    <property type="evidence" value="ECO:0007669"/>
    <property type="project" value="TreeGrafter"/>
</dbReference>
<sequence length="215" mass="24362">MITWLESPSFIYAVSVVIGLVTLSILVYQNWWKLPHPRYPSGVRGIPVLGALPFLGEMPHTVLQRWSCEKYGPVMSVRLGPNDAVVLNDYDTITEALVKHRSIFQLRPQLKIITDYSKGYGFGFSDGHKQYLEVRQFTLKALRGIGIGKRKMEVRVFDVAQELVQTLHDLKGKAIDLKMVVNPVVCNVISSVVFGRTFERNDKAFLKIVKSIADR</sequence>
<accession>H2ZCZ3</accession>
<reference evidence="6" key="3">
    <citation type="submission" date="2025-09" db="UniProtKB">
        <authorList>
            <consortium name="Ensembl"/>
        </authorList>
    </citation>
    <scope>IDENTIFICATION</scope>
</reference>
<dbReference type="InterPro" id="IPR050182">
    <property type="entry name" value="Cytochrome_P450_fam2"/>
</dbReference>
<name>H2ZCZ3_CIOSA</name>
<dbReference type="InterPro" id="IPR002401">
    <property type="entry name" value="Cyt_P450_E_grp-I"/>
</dbReference>
<dbReference type="InterPro" id="IPR036396">
    <property type="entry name" value="Cyt_P450_sf"/>
</dbReference>
<evidence type="ECO:0000313" key="7">
    <source>
        <dbReference type="Proteomes" id="UP000007875"/>
    </source>
</evidence>
<evidence type="ECO:0000256" key="3">
    <source>
        <dbReference type="ARBA" id="ARBA00022723"/>
    </source>
</evidence>
<keyword evidence="4" id="KW-0408">Iron</keyword>
<dbReference type="GO" id="GO:0008395">
    <property type="term" value="F:steroid hydroxylase activity"/>
    <property type="evidence" value="ECO:0007669"/>
    <property type="project" value="TreeGrafter"/>
</dbReference>
<dbReference type="PRINTS" id="PR00463">
    <property type="entry name" value="EP450I"/>
</dbReference>
<dbReference type="PANTHER" id="PTHR24300:SF397">
    <property type="entry name" value="CYTOCHROME P450 2U1"/>
    <property type="match status" value="1"/>
</dbReference>